<evidence type="ECO:0000256" key="8">
    <source>
        <dbReference type="SAM" id="Phobius"/>
    </source>
</evidence>
<comment type="subcellular location">
    <subcellularLocation>
        <location evidence="1">Cell membrane</location>
        <topology evidence="1">Multi-pass membrane protein</topology>
    </subcellularLocation>
</comment>
<name>A0A6L5XGG4_9BACT</name>
<evidence type="ECO:0000256" key="2">
    <source>
        <dbReference type="ARBA" id="ARBA00009773"/>
    </source>
</evidence>
<dbReference type="Pfam" id="PF01594">
    <property type="entry name" value="AI-2E_transport"/>
    <property type="match status" value="1"/>
</dbReference>
<feature type="transmembrane region" description="Helical" evidence="8">
    <location>
        <begin position="72"/>
        <end position="95"/>
    </location>
</feature>
<evidence type="ECO:0000313" key="9">
    <source>
        <dbReference type="EMBL" id="MSS18604.1"/>
    </source>
</evidence>
<keyword evidence="5 8" id="KW-0812">Transmembrane</keyword>
<feature type="transmembrane region" description="Helical" evidence="8">
    <location>
        <begin position="158"/>
        <end position="184"/>
    </location>
</feature>
<feature type="transmembrane region" description="Helical" evidence="8">
    <location>
        <begin position="320"/>
        <end position="353"/>
    </location>
</feature>
<gene>
    <name evidence="9" type="ORF">FYJ29_12690</name>
</gene>
<keyword evidence="4" id="KW-1003">Cell membrane</keyword>
<comment type="caution">
    <text evidence="9">The sequence shown here is derived from an EMBL/GenBank/DDBJ whole genome shotgun (WGS) entry which is preliminary data.</text>
</comment>
<keyword evidence="3" id="KW-0813">Transport</keyword>
<evidence type="ECO:0000313" key="10">
    <source>
        <dbReference type="Proteomes" id="UP000483362"/>
    </source>
</evidence>
<dbReference type="InterPro" id="IPR002549">
    <property type="entry name" value="AI-2E-like"/>
</dbReference>
<dbReference type="PANTHER" id="PTHR21716">
    <property type="entry name" value="TRANSMEMBRANE PROTEIN"/>
    <property type="match status" value="1"/>
</dbReference>
<keyword evidence="10" id="KW-1185">Reference proteome</keyword>
<evidence type="ECO:0000256" key="5">
    <source>
        <dbReference type="ARBA" id="ARBA00022692"/>
    </source>
</evidence>
<evidence type="ECO:0000256" key="4">
    <source>
        <dbReference type="ARBA" id="ARBA00022475"/>
    </source>
</evidence>
<dbReference type="Proteomes" id="UP000483362">
    <property type="component" value="Unassembled WGS sequence"/>
</dbReference>
<dbReference type="EMBL" id="VULT01000026">
    <property type="protein sequence ID" value="MSS18604.1"/>
    <property type="molecule type" value="Genomic_DNA"/>
</dbReference>
<evidence type="ECO:0000256" key="1">
    <source>
        <dbReference type="ARBA" id="ARBA00004651"/>
    </source>
</evidence>
<reference evidence="9 10" key="1">
    <citation type="submission" date="2019-08" db="EMBL/GenBank/DDBJ databases">
        <title>In-depth cultivation of the pig gut microbiome towards novel bacterial diversity and tailored functional studies.</title>
        <authorList>
            <person name="Wylensek D."/>
            <person name="Hitch T.C.A."/>
            <person name="Clavel T."/>
        </authorList>
    </citation>
    <scope>NUCLEOTIDE SEQUENCE [LARGE SCALE GENOMIC DNA]</scope>
    <source>
        <strain evidence="9 10">Oil-RF-744-WCA-WT-10</strain>
    </source>
</reference>
<evidence type="ECO:0000256" key="6">
    <source>
        <dbReference type="ARBA" id="ARBA00022989"/>
    </source>
</evidence>
<organism evidence="9 10">
    <name type="scientific">Sodaliphilus pleomorphus</name>
    <dbReference type="NCBI Taxonomy" id="2606626"/>
    <lineage>
        <taxon>Bacteria</taxon>
        <taxon>Pseudomonadati</taxon>
        <taxon>Bacteroidota</taxon>
        <taxon>Bacteroidia</taxon>
        <taxon>Bacteroidales</taxon>
        <taxon>Muribaculaceae</taxon>
        <taxon>Sodaliphilus</taxon>
    </lineage>
</organism>
<proteinExistence type="inferred from homology"/>
<dbReference type="PANTHER" id="PTHR21716:SF53">
    <property type="entry name" value="PERMEASE PERM-RELATED"/>
    <property type="match status" value="1"/>
</dbReference>
<evidence type="ECO:0000256" key="3">
    <source>
        <dbReference type="ARBA" id="ARBA00022448"/>
    </source>
</evidence>
<keyword evidence="7 8" id="KW-0472">Membrane</keyword>
<dbReference type="AlphaFoldDB" id="A0A6L5XGG4"/>
<comment type="similarity">
    <text evidence="2">Belongs to the autoinducer-2 exporter (AI-2E) (TC 2.A.86) family.</text>
</comment>
<dbReference type="GO" id="GO:0055085">
    <property type="term" value="P:transmembrane transport"/>
    <property type="evidence" value="ECO:0007669"/>
    <property type="project" value="TreeGrafter"/>
</dbReference>
<dbReference type="GO" id="GO:0005886">
    <property type="term" value="C:plasma membrane"/>
    <property type="evidence" value="ECO:0007669"/>
    <property type="project" value="UniProtKB-SubCell"/>
</dbReference>
<sequence length="386" mass="43710">MEEIAARKKYDLDRVVRTTFTILAIVAAIYVVNYLSSILLPFCVGCLLAYMLEPVVKLLMRLTRLKKRTVPAIVTMLLFFGVIYLCLRFLIPYFVDEFTDMGKMLAKYAEHRFTIHGVPPEVQEVIDRYFNLDALQRVFSQEQWMKIGKSVMSGTWSVLGGTLSAIATLVSWLLALLYMFFVMIDYDKIGHGFKSAVPPRYRRKVFRIMSDVTGAMSRYFRGQALVSFFVGIVFAIEFYIIGLPMAVVFGLSIGVLNMVPYLQLISIPVAAFLCLVKSVSAGVAFLPLFGWTIAAYFICQAIQDMVLTPTIMKQQMGLRPAIIFLALSIWSYVLGFIGLIIALPLTTLIISYYSEYVLHVPNPLHRPKGKDNNTKVVTKEKTEESR</sequence>
<feature type="transmembrane region" description="Helical" evidence="8">
    <location>
        <begin position="15"/>
        <end position="32"/>
    </location>
</feature>
<evidence type="ECO:0000256" key="7">
    <source>
        <dbReference type="ARBA" id="ARBA00023136"/>
    </source>
</evidence>
<keyword evidence="6 8" id="KW-1133">Transmembrane helix</keyword>
<accession>A0A6L5XGG4</accession>
<dbReference type="RefSeq" id="WP_154328166.1">
    <property type="nucleotide sequence ID" value="NZ_CP045696.1"/>
</dbReference>
<protein>
    <submittedName>
        <fullName evidence="9">AI-2E family transporter</fullName>
    </submittedName>
</protein>
<feature type="transmembrane region" description="Helical" evidence="8">
    <location>
        <begin position="269"/>
        <end position="299"/>
    </location>
</feature>
<feature type="transmembrane region" description="Helical" evidence="8">
    <location>
        <begin position="225"/>
        <end position="249"/>
    </location>
</feature>